<feature type="transmembrane region" description="Helical" evidence="1">
    <location>
        <begin position="76"/>
        <end position="97"/>
    </location>
</feature>
<organism evidence="3 4">
    <name type="scientific">Nocardioides albertanoniae</name>
    <dbReference type="NCBI Taxonomy" id="1175486"/>
    <lineage>
        <taxon>Bacteria</taxon>
        <taxon>Bacillati</taxon>
        <taxon>Actinomycetota</taxon>
        <taxon>Actinomycetes</taxon>
        <taxon>Propionibacteriales</taxon>
        <taxon>Nocardioidaceae</taxon>
        <taxon>Nocardioides</taxon>
    </lineage>
</organism>
<dbReference type="AlphaFoldDB" id="A0A543A5S6"/>
<evidence type="ECO:0000256" key="1">
    <source>
        <dbReference type="SAM" id="Phobius"/>
    </source>
</evidence>
<evidence type="ECO:0000259" key="2">
    <source>
        <dbReference type="Pfam" id="PF19803"/>
    </source>
</evidence>
<accession>A0A543A5S6</accession>
<evidence type="ECO:0000313" key="4">
    <source>
        <dbReference type="Proteomes" id="UP000320209"/>
    </source>
</evidence>
<feature type="transmembrane region" description="Helical" evidence="1">
    <location>
        <begin position="26"/>
        <end position="46"/>
    </location>
</feature>
<evidence type="ECO:0000313" key="3">
    <source>
        <dbReference type="EMBL" id="TQL67908.1"/>
    </source>
</evidence>
<name>A0A543A5S6_9ACTN</name>
<dbReference type="RefSeq" id="WP_141779959.1">
    <property type="nucleotide sequence ID" value="NZ_VFOV01000001.1"/>
</dbReference>
<dbReference type="InterPro" id="IPR046253">
    <property type="entry name" value="DUF6286"/>
</dbReference>
<sequence>MTTHAAEVEKVALPAAPRSRPRRAPLAVPTAIVLALVLIGLAVVAVRDLVVGQGWAAGTPVVSTSIDGLGGVRASVGLAVAGGVLAIVGVVLLWFALRPGRRTHLRVTGAPDLWLSPGAVAAIAQETADRLPGVVSAESSLRARRRVVVDIVATAPPAGSEDPQERAAVSERVRAVLDDEIGRLTGASIKVRATEVPR</sequence>
<dbReference type="EMBL" id="VFOV01000001">
    <property type="protein sequence ID" value="TQL67908.1"/>
    <property type="molecule type" value="Genomic_DNA"/>
</dbReference>
<dbReference type="Pfam" id="PF19803">
    <property type="entry name" value="DUF6286"/>
    <property type="match status" value="1"/>
</dbReference>
<keyword evidence="1" id="KW-1133">Transmembrane helix</keyword>
<dbReference type="Proteomes" id="UP000320209">
    <property type="component" value="Unassembled WGS sequence"/>
</dbReference>
<protein>
    <recommendedName>
        <fullName evidence="2">DUF6286 domain-containing protein</fullName>
    </recommendedName>
</protein>
<dbReference type="OrthoDB" id="3788492at2"/>
<feature type="domain" description="DUF6286" evidence="2">
    <location>
        <begin position="87"/>
        <end position="185"/>
    </location>
</feature>
<keyword evidence="4" id="KW-1185">Reference proteome</keyword>
<keyword evidence="1" id="KW-0812">Transmembrane</keyword>
<proteinExistence type="predicted"/>
<keyword evidence="1" id="KW-0472">Membrane</keyword>
<reference evidence="3 4" key="1">
    <citation type="submission" date="2019-06" db="EMBL/GenBank/DDBJ databases">
        <title>Sequencing the genomes of 1000 actinobacteria strains.</title>
        <authorList>
            <person name="Klenk H.-P."/>
        </authorList>
    </citation>
    <scope>NUCLEOTIDE SEQUENCE [LARGE SCALE GENOMIC DNA]</scope>
    <source>
        <strain evidence="3 4">DSM 25218</strain>
    </source>
</reference>
<gene>
    <name evidence="3" type="ORF">FB381_1796</name>
</gene>
<comment type="caution">
    <text evidence="3">The sequence shown here is derived from an EMBL/GenBank/DDBJ whole genome shotgun (WGS) entry which is preliminary data.</text>
</comment>